<gene>
    <name evidence="1" type="ORF">T07_1169</name>
</gene>
<dbReference type="EMBL" id="JYDL01001930">
    <property type="protein sequence ID" value="KRX11554.1"/>
    <property type="molecule type" value="Genomic_DNA"/>
</dbReference>
<reference evidence="1 2" key="1">
    <citation type="submission" date="2015-01" db="EMBL/GenBank/DDBJ databases">
        <title>Evolution of Trichinella species and genotypes.</title>
        <authorList>
            <person name="Korhonen P.K."/>
            <person name="Edoardo P."/>
            <person name="Giuseppe L.R."/>
            <person name="Gasser R.B."/>
        </authorList>
    </citation>
    <scope>NUCLEOTIDE SEQUENCE [LARGE SCALE GENOMIC DNA]</scope>
    <source>
        <strain evidence="1">ISS37</strain>
    </source>
</reference>
<evidence type="ECO:0000313" key="2">
    <source>
        <dbReference type="Proteomes" id="UP000054630"/>
    </source>
</evidence>
<proteinExistence type="predicted"/>
<comment type="caution">
    <text evidence="1">The sequence shown here is derived from an EMBL/GenBank/DDBJ whole genome shotgun (WGS) entry which is preliminary data.</text>
</comment>
<sequence>MPDKSSTTKHFITKFSITVVVALHFNWHNCGHKEEISTGLGMS</sequence>
<name>A0A0V0RAT1_9BILA</name>
<organism evidence="1 2">
    <name type="scientific">Trichinella nelsoni</name>
    <dbReference type="NCBI Taxonomy" id="6336"/>
    <lineage>
        <taxon>Eukaryota</taxon>
        <taxon>Metazoa</taxon>
        <taxon>Ecdysozoa</taxon>
        <taxon>Nematoda</taxon>
        <taxon>Enoplea</taxon>
        <taxon>Dorylaimia</taxon>
        <taxon>Trichinellida</taxon>
        <taxon>Trichinellidae</taxon>
        <taxon>Trichinella</taxon>
    </lineage>
</organism>
<keyword evidence="2" id="KW-1185">Reference proteome</keyword>
<dbReference type="AlphaFoldDB" id="A0A0V0RAT1"/>
<accession>A0A0V0RAT1</accession>
<evidence type="ECO:0000313" key="1">
    <source>
        <dbReference type="EMBL" id="KRX11554.1"/>
    </source>
</evidence>
<dbReference type="Proteomes" id="UP000054630">
    <property type="component" value="Unassembled WGS sequence"/>
</dbReference>
<protein>
    <submittedName>
        <fullName evidence="1">Uncharacterized protein</fullName>
    </submittedName>
</protein>